<gene>
    <name evidence="4" type="ORF">SK069_02145</name>
</gene>
<evidence type="ECO:0000256" key="1">
    <source>
        <dbReference type="PROSITE-ProRule" id="PRU01076"/>
    </source>
</evidence>
<evidence type="ECO:0000256" key="2">
    <source>
        <dbReference type="SAM" id="MobiDB-lite"/>
    </source>
</evidence>
<dbReference type="InterPro" id="IPR007159">
    <property type="entry name" value="SpoVT-AbrB_dom"/>
</dbReference>
<keyword evidence="5" id="KW-1185">Reference proteome</keyword>
<name>A0ABU4VF14_9ACTN</name>
<feature type="region of interest" description="Disordered" evidence="2">
    <location>
        <begin position="53"/>
        <end position="82"/>
    </location>
</feature>
<dbReference type="NCBIfam" id="TIGR01439">
    <property type="entry name" value="lp_hng_hel_AbrB"/>
    <property type="match status" value="1"/>
</dbReference>
<dbReference type="RefSeq" id="WP_319952533.1">
    <property type="nucleotide sequence ID" value="NZ_JAXAVX010000001.1"/>
</dbReference>
<evidence type="ECO:0000259" key="3">
    <source>
        <dbReference type="PROSITE" id="PS51740"/>
    </source>
</evidence>
<dbReference type="PROSITE" id="PS51740">
    <property type="entry name" value="SPOVT_ABRB"/>
    <property type="match status" value="1"/>
</dbReference>
<accession>A0ABU4VF14</accession>
<protein>
    <submittedName>
        <fullName evidence="4">AbrB/MazE/SpoVT family DNA-binding domain-containing protein</fullName>
    </submittedName>
</protein>
<dbReference type="EMBL" id="JAXAVX010000001">
    <property type="protein sequence ID" value="MDX8150383.1"/>
    <property type="molecule type" value="Genomic_DNA"/>
</dbReference>
<dbReference type="Pfam" id="PF04014">
    <property type="entry name" value="MazE_antitoxin"/>
    <property type="match status" value="1"/>
</dbReference>
<keyword evidence="1 4" id="KW-0238">DNA-binding</keyword>
<dbReference type="InterPro" id="IPR037914">
    <property type="entry name" value="SpoVT-AbrB_sf"/>
</dbReference>
<evidence type="ECO:0000313" key="4">
    <source>
        <dbReference type="EMBL" id="MDX8150383.1"/>
    </source>
</evidence>
<sequence length="82" mass="8907">MSTAKVYSKGQVTIPKAVREAAGIGIGDRVVIEARGGEVVMHRARGVLEFQPPRAAPEARPWSEVRQAAREDRTARRAAEPS</sequence>
<feature type="domain" description="SpoVT-AbrB" evidence="3">
    <location>
        <begin position="1"/>
        <end position="46"/>
    </location>
</feature>
<reference evidence="4 5" key="1">
    <citation type="submission" date="2023-11" db="EMBL/GenBank/DDBJ databases">
        <authorList>
            <person name="Xu M."/>
            <person name="Jiang T."/>
        </authorList>
    </citation>
    <scope>NUCLEOTIDE SEQUENCE [LARGE SCALE GENOMIC DNA]</scope>
    <source>
        <strain evidence="4 5">SD</strain>
    </source>
</reference>
<evidence type="ECO:0000313" key="5">
    <source>
        <dbReference type="Proteomes" id="UP001277761"/>
    </source>
</evidence>
<dbReference type="GO" id="GO:0003677">
    <property type="term" value="F:DNA binding"/>
    <property type="evidence" value="ECO:0007669"/>
    <property type="project" value="UniProtKB-KW"/>
</dbReference>
<dbReference type="Proteomes" id="UP001277761">
    <property type="component" value="Unassembled WGS sequence"/>
</dbReference>
<dbReference type="SUPFAM" id="SSF89447">
    <property type="entry name" value="AbrB/MazE/MraZ-like"/>
    <property type="match status" value="1"/>
</dbReference>
<organism evidence="4 5">
    <name type="scientific">Patulibacter brassicae</name>
    <dbReference type="NCBI Taxonomy" id="1705717"/>
    <lineage>
        <taxon>Bacteria</taxon>
        <taxon>Bacillati</taxon>
        <taxon>Actinomycetota</taxon>
        <taxon>Thermoleophilia</taxon>
        <taxon>Solirubrobacterales</taxon>
        <taxon>Patulibacteraceae</taxon>
        <taxon>Patulibacter</taxon>
    </lineage>
</organism>
<comment type="caution">
    <text evidence="4">The sequence shown here is derived from an EMBL/GenBank/DDBJ whole genome shotgun (WGS) entry which is preliminary data.</text>
</comment>
<dbReference type="SMART" id="SM00966">
    <property type="entry name" value="SpoVT_AbrB"/>
    <property type="match status" value="1"/>
</dbReference>
<dbReference type="Gene3D" id="2.10.260.10">
    <property type="match status" value="1"/>
</dbReference>
<feature type="compositionally biased region" description="Basic and acidic residues" evidence="2">
    <location>
        <begin position="61"/>
        <end position="82"/>
    </location>
</feature>
<proteinExistence type="predicted"/>